<evidence type="ECO:0000259" key="2">
    <source>
        <dbReference type="PROSITE" id="PS50041"/>
    </source>
</evidence>
<dbReference type="InterPro" id="IPR050111">
    <property type="entry name" value="C-type_lectin/snaclec_domain"/>
</dbReference>
<dbReference type="Pfam" id="PF00059">
    <property type="entry name" value="Lectin_C"/>
    <property type="match status" value="1"/>
</dbReference>
<sequence length="192" mass="21901">SPPCRRTAVCLALLCAVLLAAIIALCVYYYTGSRAGMKGELDELRSKDSTLAYKHSEGVCVCCPEGWKQFKSKCYYFSTDLLNWTDSRAACRKQGADLLTIRTQEEQEFIWNRLDKRNYWIGLTDAAAEGIWLWVDGTHPNPSFWRKDQPDDYHNEDCATIDSDPPAAPHESWNDLTCTKKQLWICETSLFA</sequence>
<dbReference type="OMA" id="WICETNA"/>
<keyword evidence="1" id="KW-0430">Lectin</keyword>
<dbReference type="InterPro" id="IPR016186">
    <property type="entry name" value="C-type_lectin-like/link_sf"/>
</dbReference>
<dbReference type="GeneTree" id="ENSGT01030000234575"/>
<dbReference type="SMART" id="SM00034">
    <property type="entry name" value="CLECT"/>
    <property type="match status" value="1"/>
</dbReference>
<dbReference type="Gene3D" id="3.10.100.10">
    <property type="entry name" value="Mannose-Binding Protein A, subunit A"/>
    <property type="match status" value="1"/>
</dbReference>
<dbReference type="InterPro" id="IPR033989">
    <property type="entry name" value="CD209-like_CTLD"/>
</dbReference>
<reference evidence="3" key="2">
    <citation type="submission" date="2025-08" db="UniProtKB">
        <authorList>
            <consortium name="Ensembl"/>
        </authorList>
    </citation>
    <scope>IDENTIFICATION</scope>
</reference>
<dbReference type="EMBL" id="AHAT01034725">
    <property type="status" value="NOT_ANNOTATED_CDS"/>
    <property type="molecule type" value="Genomic_DNA"/>
</dbReference>
<dbReference type="InParanoid" id="W5MMB5"/>
<evidence type="ECO:0000313" key="3">
    <source>
        <dbReference type="Ensembl" id="ENSLOCP00000009524.1"/>
    </source>
</evidence>
<protein>
    <recommendedName>
        <fullName evidence="2">C-type lectin domain-containing protein</fullName>
    </recommendedName>
</protein>
<reference evidence="4" key="1">
    <citation type="submission" date="2011-12" db="EMBL/GenBank/DDBJ databases">
        <title>The Draft Genome of Lepisosteus oculatus.</title>
        <authorList>
            <consortium name="The Broad Institute Genome Assembly &amp; Analysis Group"/>
            <consortium name="Computational R&amp;D Group"/>
            <consortium name="and Sequencing Platform"/>
            <person name="Di Palma F."/>
            <person name="Alfoldi J."/>
            <person name="Johnson J."/>
            <person name="Berlin A."/>
            <person name="Gnerre S."/>
            <person name="Jaffe D."/>
            <person name="MacCallum I."/>
            <person name="Young S."/>
            <person name="Walker B.J."/>
            <person name="Lander E.S."/>
            <person name="Lindblad-Toh K."/>
        </authorList>
    </citation>
    <scope>NUCLEOTIDE SEQUENCE [LARGE SCALE GENOMIC DNA]</scope>
</reference>
<dbReference type="GO" id="GO:0006955">
    <property type="term" value="P:immune response"/>
    <property type="evidence" value="ECO:0000318"/>
    <property type="project" value="GO_Central"/>
</dbReference>
<dbReference type="GO" id="GO:0030246">
    <property type="term" value="F:carbohydrate binding"/>
    <property type="evidence" value="ECO:0000318"/>
    <property type="project" value="GO_Central"/>
</dbReference>
<dbReference type="AlphaFoldDB" id="W5MMB5"/>
<name>W5MMB5_LEPOC</name>
<dbReference type="eggNOG" id="KOG4297">
    <property type="taxonomic scope" value="Eukaryota"/>
</dbReference>
<dbReference type="Ensembl" id="ENSLOCT00000009535.1">
    <property type="protein sequence ID" value="ENSLOCP00000009524.1"/>
    <property type="gene ID" value="ENSLOCG00000007845.1"/>
</dbReference>
<keyword evidence="4" id="KW-1185">Reference proteome</keyword>
<dbReference type="PANTHER" id="PTHR22803">
    <property type="entry name" value="MANNOSE, PHOSPHOLIPASE, LECTIN RECEPTOR RELATED"/>
    <property type="match status" value="1"/>
</dbReference>
<evidence type="ECO:0000256" key="1">
    <source>
        <dbReference type="ARBA" id="ARBA00022734"/>
    </source>
</evidence>
<accession>W5MMB5</accession>
<dbReference type="SUPFAM" id="SSF56436">
    <property type="entry name" value="C-type lectin-like"/>
    <property type="match status" value="1"/>
</dbReference>
<dbReference type="InterPro" id="IPR016187">
    <property type="entry name" value="CTDL_fold"/>
</dbReference>
<dbReference type="STRING" id="7918.ENSLOCP00000009524"/>
<proteinExistence type="predicted"/>
<evidence type="ECO:0000313" key="4">
    <source>
        <dbReference type="Proteomes" id="UP000018468"/>
    </source>
</evidence>
<dbReference type="Proteomes" id="UP000018468">
    <property type="component" value="Linkage group LG26"/>
</dbReference>
<dbReference type="CDD" id="cd03590">
    <property type="entry name" value="CLECT_DC-SIGN_like"/>
    <property type="match status" value="1"/>
</dbReference>
<dbReference type="PROSITE" id="PS50041">
    <property type="entry name" value="C_TYPE_LECTIN_2"/>
    <property type="match status" value="1"/>
</dbReference>
<dbReference type="InterPro" id="IPR001304">
    <property type="entry name" value="C-type_lectin-like"/>
</dbReference>
<dbReference type="Bgee" id="ENSLOCG00000007845">
    <property type="expression patterns" value="Expressed in pharyngeal gill and 9 other cell types or tissues"/>
</dbReference>
<dbReference type="GO" id="GO:0009897">
    <property type="term" value="C:external side of plasma membrane"/>
    <property type="evidence" value="ECO:0000318"/>
    <property type="project" value="GO_Central"/>
</dbReference>
<dbReference type="GO" id="GO:0038187">
    <property type="term" value="F:pattern recognition receptor activity"/>
    <property type="evidence" value="ECO:0000318"/>
    <property type="project" value="GO_Central"/>
</dbReference>
<dbReference type="HOGENOM" id="CLU_049894_7_0_1"/>
<reference evidence="3" key="3">
    <citation type="submission" date="2025-09" db="UniProtKB">
        <authorList>
            <consortium name="Ensembl"/>
        </authorList>
    </citation>
    <scope>IDENTIFICATION</scope>
</reference>
<feature type="domain" description="C-type lectin" evidence="2">
    <location>
        <begin position="70"/>
        <end position="187"/>
    </location>
</feature>
<organism evidence="3 4">
    <name type="scientific">Lepisosteus oculatus</name>
    <name type="common">Spotted gar</name>
    <dbReference type="NCBI Taxonomy" id="7918"/>
    <lineage>
        <taxon>Eukaryota</taxon>
        <taxon>Metazoa</taxon>
        <taxon>Chordata</taxon>
        <taxon>Craniata</taxon>
        <taxon>Vertebrata</taxon>
        <taxon>Euteleostomi</taxon>
        <taxon>Actinopterygii</taxon>
        <taxon>Neopterygii</taxon>
        <taxon>Holostei</taxon>
        <taxon>Semionotiformes</taxon>
        <taxon>Lepisosteidae</taxon>
        <taxon>Lepisosteus</taxon>
    </lineage>
</organism>